<evidence type="ECO:0000313" key="10">
    <source>
        <dbReference type="Proteomes" id="UP000184536"/>
    </source>
</evidence>
<evidence type="ECO:0000256" key="8">
    <source>
        <dbReference type="ARBA" id="ARBA00048720"/>
    </source>
</evidence>
<comment type="similarity">
    <text evidence="1">Belongs to the GrdA family.</text>
</comment>
<dbReference type="InterPro" id="IPR006812">
    <property type="entry name" value="GRDA"/>
</dbReference>
<evidence type="ECO:0000256" key="2">
    <source>
        <dbReference type="ARBA" id="ARBA00022933"/>
    </source>
</evidence>
<evidence type="ECO:0000256" key="7">
    <source>
        <dbReference type="ARBA" id="ARBA00048189"/>
    </source>
</evidence>
<keyword evidence="2" id="KW-0712">Selenocysteine</keyword>
<gene>
    <name evidence="9" type="ORF">SAMN02745975_01143</name>
</gene>
<dbReference type="EMBL" id="FQZV01000013">
    <property type="protein sequence ID" value="SHJ04180.1"/>
    <property type="molecule type" value="Genomic_DNA"/>
</dbReference>
<comment type="function">
    <text evidence="4">In the first step of glycine, betaine and sarcosine reductases, the substrate is bound to component PB via a Schiff base intermediate. Then the PB-activated substrate is nucleophilically attacked by the selenol anion of component PA to transform it to a carboxymethylated selenoether and the respective amine. By action of component PC, acetyl phosphate is formed, leaving component PA in its oxidized state. Finally component PA becomes reduced by the thioredoxin system to start a new catalytic cycle of reductive deamination.</text>
</comment>
<sequence>MSMFDGKKVIIIGDRDGIPGPAMEECLKNTGAEVVFSATECFV</sequence>
<comment type="catalytic activity">
    <reaction evidence="7">
        <text>acetyl phosphate + trimethylamine + [thioredoxin]-disulfide + H2O = glycine betaine + [thioredoxin]-dithiol + phosphate + H(+)</text>
        <dbReference type="Rhea" id="RHEA:11848"/>
        <dbReference type="Rhea" id="RHEA-COMP:10698"/>
        <dbReference type="Rhea" id="RHEA-COMP:10700"/>
        <dbReference type="ChEBI" id="CHEBI:15377"/>
        <dbReference type="ChEBI" id="CHEBI:15378"/>
        <dbReference type="ChEBI" id="CHEBI:17750"/>
        <dbReference type="ChEBI" id="CHEBI:22191"/>
        <dbReference type="ChEBI" id="CHEBI:29950"/>
        <dbReference type="ChEBI" id="CHEBI:43474"/>
        <dbReference type="ChEBI" id="CHEBI:50058"/>
        <dbReference type="ChEBI" id="CHEBI:58389"/>
        <dbReference type="EC" id="1.21.4.4"/>
    </reaction>
</comment>
<name>A0A1M6G2P4_9FIRM</name>
<dbReference type="STRING" id="1121919.SAMN02745975_01143"/>
<comment type="catalytic activity">
    <reaction evidence="8">
        <text>acetyl phosphate + methylamine + [thioredoxin]-disulfide + H2O = sarcosine + [thioredoxin]-dithiol + phosphate + H(+)</text>
        <dbReference type="Rhea" id="RHEA:12825"/>
        <dbReference type="Rhea" id="RHEA-COMP:10698"/>
        <dbReference type="Rhea" id="RHEA-COMP:10700"/>
        <dbReference type="ChEBI" id="CHEBI:15377"/>
        <dbReference type="ChEBI" id="CHEBI:15378"/>
        <dbReference type="ChEBI" id="CHEBI:22191"/>
        <dbReference type="ChEBI" id="CHEBI:29950"/>
        <dbReference type="ChEBI" id="CHEBI:43474"/>
        <dbReference type="ChEBI" id="CHEBI:50058"/>
        <dbReference type="ChEBI" id="CHEBI:57433"/>
        <dbReference type="ChEBI" id="CHEBI:59338"/>
        <dbReference type="EC" id="1.21.4.3"/>
    </reaction>
</comment>
<evidence type="ECO:0000313" key="9">
    <source>
        <dbReference type="EMBL" id="SHJ04180.1"/>
    </source>
</evidence>
<comment type="subunit">
    <text evidence="5">Monomer. Component of the glycine, sarcosine and betaine reductase complexes, together with components B and C.</text>
</comment>
<dbReference type="GO" id="GO:0033795">
    <property type="term" value="F:betaine reductase activity"/>
    <property type="evidence" value="ECO:0007669"/>
    <property type="project" value="UniProtKB-EC"/>
</dbReference>
<dbReference type="Proteomes" id="UP000184536">
    <property type="component" value="Unassembled WGS sequence"/>
</dbReference>
<dbReference type="AlphaFoldDB" id="A0A1M6G2P4"/>
<dbReference type="GO" id="GO:0030699">
    <property type="term" value="F:glycine reductase activity"/>
    <property type="evidence" value="ECO:0007669"/>
    <property type="project" value="UniProtKB-EC"/>
</dbReference>
<keyword evidence="3" id="KW-0560">Oxidoreductase</keyword>
<proteinExistence type="inferred from homology"/>
<evidence type="ECO:0000256" key="5">
    <source>
        <dbReference type="ARBA" id="ARBA00025846"/>
    </source>
</evidence>
<evidence type="ECO:0000256" key="4">
    <source>
        <dbReference type="ARBA" id="ARBA00025583"/>
    </source>
</evidence>
<dbReference type="GO" id="GO:0033794">
    <property type="term" value="F:sarcosine reductase activity"/>
    <property type="evidence" value="ECO:0007669"/>
    <property type="project" value="UniProtKB-EC"/>
</dbReference>
<comment type="catalytic activity">
    <reaction evidence="6">
        <text>acetyl phosphate + [thioredoxin]-disulfide + NH4(+) + H2O = [thioredoxin]-dithiol + glycine + phosphate + H(+)</text>
        <dbReference type="Rhea" id="RHEA:12232"/>
        <dbReference type="Rhea" id="RHEA-COMP:10698"/>
        <dbReference type="Rhea" id="RHEA-COMP:10700"/>
        <dbReference type="ChEBI" id="CHEBI:15377"/>
        <dbReference type="ChEBI" id="CHEBI:15378"/>
        <dbReference type="ChEBI" id="CHEBI:22191"/>
        <dbReference type="ChEBI" id="CHEBI:28938"/>
        <dbReference type="ChEBI" id="CHEBI:29950"/>
        <dbReference type="ChEBI" id="CHEBI:43474"/>
        <dbReference type="ChEBI" id="CHEBI:50058"/>
        <dbReference type="ChEBI" id="CHEBI:57305"/>
        <dbReference type="EC" id="1.21.4.2"/>
    </reaction>
</comment>
<evidence type="ECO:0000256" key="3">
    <source>
        <dbReference type="ARBA" id="ARBA00023002"/>
    </source>
</evidence>
<organism evidence="9 10">
    <name type="scientific">Geosporobacter subterraneus DSM 17957</name>
    <dbReference type="NCBI Taxonomy" id="1121919"/>
    <lineage>
        <taxon>Bacteria</taxon>
        <taxon>Bacillati</taxon>
        <taxon>Bacillota</taxon>
        <taxon>Clostridia</taxon>
        <taxon>Peptostreptococcales</taxon>
        <taxon>Thermotaleaceae</taxon>
        <taxon>Geosporobacter</taxon>
    </lineage>
</organism>
<protein>
    <submittedName>
        <fullName evidence="9">Glycine reductase complex selenoprotein A</fullName>
    </submittedName>
</protein>
<dbReference type="Pfam" id="PF04723">
    <property type="entry name" value="GRDA"/>
    <property type="match status" value="1"/>
</dbReference>
<dbReference type="GO" id="GO:0030700">
    <property type="term" value="C:glycine reductase complex"/>
    <property type="evidence" value="ECO:0007669"/>
    <property type="project" value="InterPro"/>
</dbReference>
<accession>A0A1M6G2P4</accession>
<evidence type="ECO:0000256" key="6">
    <source>
        <dbReference type="ARBA" id="ARBA00047603"/>
    </source>
</evidence>
<keyword evidence="10" id="KW-1185">Reference proteome</keyword>
<evidence type="ECO:0000256" key="1">
    <source>
        <dbReference type="ARBA" id="ARBA00010866"/>
    </source>
</evidence>
<reference evidence="10" key="1">
    <citation type="submission" date="2016-11" db="EMBL/GenBank/DDBJ databases">
        <authorList>
            <person name="Varghese N."/>
            <person name="Submissions S."/>
        </authorList>
    </citation>
    <scope>NUCLEOTIDE SEQUENCE [LARGE SCALE GENOMIC DNA]</scope>
    <source>
        <strain evidence="10">DSM 17957</strain>
    </source>
</reference>